<evidence type="ECO:0000313" key="2">
    <source>
        <dbReference type="Proteomes" id="UP000002878"/>
    </source>
</evidence>
<gene>
    <name evidence="1" type="ORF">MUS_4308</name>
</gene>
<name>I2CBW7_BACAY</name>
<evidence type="ECO:0000313" key="1">
    <source>
        <dbReference type="EMBL" id="AFJ64141.1"/>
    </source>
</evidence>
<organism evidence="1 2">
    <name type="scientific">Bacillus amyloliquefaciens (strain Y2)</name>
    <name type="common">Bacillus amyloliquefaciens subsp. plantarum (strain B9601-Y2)</name>
    <dbReference type="NCBI Taxonomy" id="1155777"/>
    <lineage>
        <taxon>Bacteria</taxon>
        <taxon>Bacillati</taxon>
        <taxon>Bacillota</taxon>
        <taxon>Bacilli</taxon>
        <taxon>Bacillales</taxon>
        <taxon>Bacillaceae</taxon>
        <taxon>Bacillus</taxon>
        <taxon>Bacillus amyloliquefaciens group</taxon>
    </lineage>
</organism>
<protein>
    <submittedName>
        <fullName evidence="1">Uncharacterized protein</fullName>
    </submittedName>
</protein>
<dbReference type="PATRIC" id="fig|1126211.3.peg.4096"/>
<sequence>MPIQLKKRRHKMEWHKHEKAVLLRPDSPGCFELTEFTFSTGYNEYYDKIPVFELKLTDGQYDAVLRFEGVCSARLDDLESITDIRLDISPVDGGWESIRYYVDDVEGSMSFYCAKWVVLDMKKKQSPEWPGKTSG</sequence>
<dbReference type="Proteomes" id="UP000002878">
    <property type="component" value="Chromosome"/>
</dbReference>
<dbReference type="EMBL" id="CP003332">
    <property type="protein sequence ID" value="AFJ64141.1"/>
    <property type="molecule type" value="Genomic_DNA"/>
</dbReference>
<reference evidence="1 2" key="1">
    <citation type="journal article" date="2012" name="J. Biotechnol.">
        <title>Genome sequence of the plant growth promoting strain Bacillus amyloliquefaciens subsp. plantarum B9601-Y2 and expression of mersacidin and other secondary metabolites.</title>
        <authorList>
            <person name="He P."/>
            <person name="Hao K."/>
            <person name="Blom J."/>
            <person name="Ruckert C."/>
            <person name="Vater J."/>
            <person name="Mao Z."/>
            <person name="Wu Y."/>
            <person name="Hou M."/>
            <person name="He P."/>
            <person name="He Y."/>
            <person name="Borriss R."/>
        </authorList>
    </citation>
    <scope>NUCLEOTIDE SEQUENCE [LARGE SCALE GENOMIC DNA]</scope>
    <source>
        <strain evidence="1">Y2</strain>
    </source>
</reference>
<proteinExistence type="predicted"/>
<dbReference type="AlphaFoldDB" id="I2CBW7"/>
<accession>I2CBW7</accession>
<dbReference type="KEGG" id="bqy:MUS_4308"/>
<dbReference type="HOGENOM" id="CLU_149798_0_0_9"/>